<name>A0A4Z2GGJ1_9TELE</name>
<reference evidence="1 2" key="1">
    <citation type="submission" date="2019-03" db="EMBL/GenBank/DDBJ databases">
        <title>First draft genome of Liparis tanakae, snailfish: a comprehensive survey of snailfish specific genes.</title>
        <authorList>
            <person name="Kim W."/>
            <person name="Song I."/>
            <person name="Jeong J.-H."/>
            <person name="Kim D."/>
            <person name="Kim S."/>
            <person name="Ryu S."/>
            <person name="Song J.Y."/>
            <person name="Lee S.K."/>
        </authorList>
    </citation>
    <scope>NUCLEOTIDE SEQUENCE [LARGE SCALE GENOMIC DNA]</scope>
    <source>
        <tissue evidence="1">Muscle</tissue>
    </source>
</reference>
<accession>A0A4Z2GGJ1</accession>
<keyword evidence="2" id="KW-1185">Reference proteome</keyword>
<evidence type="ECO:0000313" key="2">
    <source>
        <dbReference type="Proteomes" id="UP000314294"/>
    </source>
</evidence>
<sequence>MAWVCTGYSYHRRIEKGGGWWCGEQRGGREEGGGRREEGGDYLSYKSGFLHEASAPRRPWKTERCVVTSEPFHHDSPPCLAERAAQHVTFHVSGTALGVITLGLAAIQPKANRDVIGYPDRPAASATLEYLELSILDV</sequence>
<dbReference type="EMBL" id="SRLO01000553">
    <property type="protein sequence ID" value="TNN52255.1"/>
    <property type="molecule type" value="Genomic_DNA"/>
</dbReference>
<gene>
    <name evidence="1" type="ORF">EYF80_037531</name>
</gene>
<evidence type="ECO:0000313" key="1">
    <source>
        <dbReference type="EMBL" id="TNN52255.1"/>
    </source>
</evidence>
<dbReference type="AlphaFoldDB" id="A0A4Z2GGJ1"/>
<organism evidence="1 2">
    <name type="scientific">Liparis tanakae</name>
    <name type="common">Tanaka's snailfish</name>
    <dbReference type="NCBI Taxonomy" id="230148"/>
    <lineage>
        <taxon>Eukaryota</taxon>
        <taxon>Metazoa</taxon>
        <taxon>Chordata</taxon>
        <taxon>Craniata</taxon>
        <taxon>Vertebrata</taxon>
        <taxon>Euteleostomi</taxon>
        <taxon>Actinopterygii</taxon>
        <taxon>Neopterygii</taxon>
        <taxon>Teleostei</taxon>
        <taxon>Neoteleostei</taxon>
        <taxon>Acanthomorphata</taxon>
        <taxon>Eupercaria</taxon>
        <taxon>Perciformes</taxon>
        <taxon>Cottioidei</taxon>
        <taxon>Cottales</taxon>
        <taxon>Liparidae</taxon>
        <taxon>Liparis</taxon>
    </lineage>
</organism>
<protein>
    <submittedName>
        <fullName evidence="1">Uncharacterized protein</fullName>
    </submittedName>
</protein>
<dbReference type="Proteomes" id="UP000314294">
    <property type="component" value="Unassembled WGS sequence"/>
</dbReference>
<proteinExistence type="predicted"/>
<comment type="caution">
    <text evidence="1">The sequence shown here is derived from an EMBL/GenBank/DDBJ whole genome shotgun (WGS) entry which is preliminary data.</text>
</comment>